<dbReference type="GO" id="GO:0016491">
    <property type="term" value="F:oxidoreductase activity"/>
    <property type="evidence" value="ECO:0007669"/>
    <property type="project" value="UniProtKB-KW"/>
</dbReference>
<evidence type="ECO:0000256" key="1">
    <source>
        <dbReference type="ARBA" id="ARBA00006484"/>
    </source>
</evidence>
<dbReference type="AlphaFoldDB" id="A0A8K0SL34"/>
<evidence type="ECO:0000256" key="3">
    <source>
        <dbReference type="ARBA" id="ARBA00023002"/>
    </source>
</evidence>
<proteinExistence type="inferred from homology"/>
<dbReference type="Pfam" id="PF00106">
    <property type="entry name" value="adh_short"/>
    <property type="match status" value="1"/>
</dbReference>
<dbReference type="InterPro" id="IPR002347">
    <property type="entry name" value="SDR_fam"/>
</dbReference>
<reference evidence="5" key="1">
    <citation type="journal article" date="2021" name="Nat. Commun.">
        <title>Genetic determinants of endophytism in the Arabidopsis root mycobiome.</title>
        <authorList>
            <person name="Mesny F."/>
            <person name="Miyauchi S."/>
            <person name="Thiergart T."/>
            <person name="Pickel B."/>
            <person name="Atanasova L."/>
            <person name="Karlsson M."/>
            <person name="Huettel B."/>
            <person name="Barry K.W."/>
            <person name="Haridas S."/>
            <person name="Chen C."/>
            <person name="Bauer D."/>
            <person name="Andreopoulos W."/>
            <person name="Pangilinan J."/>
            <person name="LaButti K."/>
            <person name="Riley R."/>
            <person name="Lipzen A."/>
            <person name="Clum A."/>
            <person name="Drula E."/>
            <person name="Henrissat B."/>
            <person name="Kohler A."/>
            <person name="Grigoriev I.V."/>
            <person name="Martin F.M."/>
            <person name="Hacquard S."/>
        </authorList>
    </citation>
    <scope>NUCLEOTIDE SEQUENCE</scope>
    <source>
        <strain evidence="5">MPI-CAGE-CH-0235</strain>
    </source>
</reference>
<dbReference type="PANTHER" id="PTHR43963">
    <property type="entry name" value="CARBONYL REDUCTASE 1-RELATED"/>
    <property type="match status" value="1"/>
</dbReference>
<keyword evidence="3" id="KW-0560">Oxidoreductase</keyword>
<accession>A0A8K0SL34</accession>
<evidence type="ECO:0000313" key="6">
    <source>
        <dbReference type="Proteomes" id="UP000813444"/>
    </source>
</evidence>
<dbReference type="PANTHER" id="PTHR43963:SF6">
    <property type="entry name" value="CHAIN DEHYDROGENASE FAMILY PROTEIN, PUTATIVE (AFU_ORTHOLOGUE AFUA_3G15350)-RELATED"/>
    <property type="match status" value="1"/>
</dbReference>
<dbReference type="OrthoDB" id="1933717at2759"/>
<dbReference type="Proteomes" id="UP000813444">
    <property type="component" value="Unassembled WGS sequence"/>
</dbReference>
<dbReference type="Pfam" id="PF13561">
    <property type="entry name" value="adh_short_C2"/>
    <property type="match status" value="1"/>
</dbReference>
<organism evidence="5 6">
    <name type="scientific">Stachybotrys elegans</name>
    <dbReference type="NCBI Taxonomy" id="80388"/>
    <lineage>
        <taxon>Eukaryota</taxon>
        <taxon>Fungi</taxon>
        <taxon>Dikarya</taxon>
        <taxon>Ascomycota</taxon>
        <taxon>Pezizomycotina</taxon>
        <taxon>Sordariomycetes</taxon>
        <taxon>Hypocreomycetidae</taxon>
        <taxon>Hypocreales</taxon>
        <taxon>Stachybotryaceae</taxon>
        <taxon>Stachybotrys</taxon>
    </lineage>
</organism>
<dbReference type="EMBL" id="JAGPNK010000011">
    <property type="protein sequence ID" value="KAH7311297.1"/>
    <property type="molecule type" value="Genomic_DNA"/>
</dbReference>
<dbReference type="PRINTS" id="PR00081">
    <property type="entry name" value="GDHRDH"/>
</dbReference>
<keyword evidence="2" id="KW-0521">NADP</keyword>
<dbReference type="Gene3D" id="3.40.50.720">
    <property type="entry name" value="NAD(P)-binding Rossmann-like Domain"/>
    <property type="match status" value="1"/>
</dbReference>
<keyword evidence="6" id="KW-1185">Reference proteome</keyword>
<comment type="similarity">
    <text evidence="1 4">Belongs to the short-chain dehydrogenases/reductases (SDR) family.</text>
</comment>
<evidence type="ECO:0000313" key="5">
    <source>
        <dbReference type="EMBL" id="KAH7311297.1"/>
    </source>
</evidence>
<dbReference type="InterPro" id="IPR036291">
    <property type="entry name" value="NAD(P)-bd_dom_sf"/>
</dbReference>
<gene>
    <name evidence="5" type="ORF">B0I35DRAFT_437855</name>
</gene>
<comment type="caution">
    <text evidence="5">The sequence shown here is derived from an EMBL/GenBank/DDBJ whole genome shotgun (WGS) entry which is preliminary data.</text>
</comment>
<name>A0A8K0SL34_9HYPO</name>
<evidence type="ECO:0000256" key="2">
    <source>
        <dbReference type="ARBA" id="ARBA00022857"/>
    </source>
</evidence>
<evidence type="ECO:0000256" key="4">
    <source>
        <dbReference type="RuleBase" id="RU000363"/>
    </source>
</evidence>
<dbReference type="PRINTS" id="PR00080">
    <property type="entry name" value="SDRFAMILY"/>
</dbReference>
<dbReference type="SUPFAM" id="SSF51735">
    <property type="entry name" value="NAD(P)-binding Rossmann-fold domains"/>
    <property type="match status" value="1"/>
</dbReference>
<protein>
    <submittedName>
        <fullName evidence="5">Carbonyl reductase</fullName>
    </submittedName>
</protein>
<sequence>MDFGRIGVVTGANKGIGLAIVRQLALQYPKSPLQGGNLLIYLTARDHGRGQEALAQLHNDAQLKKAKALTVDGGLSEIKFHPLDIGSSDSVEELRDFLSKSHPGGIDFVINNAGIAMQGFDNNVVENTIRVNYHGTLQTTRQLVELLKPGGRIVNVASSAGALRNYPSELKTRFINAMEVEDATKLMDDFTHAVQDGSHEKKGWPSAAYAVSKAGMIAQTRALANEYKKQGKSLLINSCHPGWVVTDMTRGKGTKTPDEGAQTPVLLALQDIGERTGTFWTDEAEVDWATW</sequence>